<sequence>MNTNLNPDNNISTPSLVGVSVRSINDAHNPDFTDSSSRPNLHTASSSHVLNKITSQPSLVDASYTSVAELNREGALLTDEVDLDQVTNATEAENDDEKQKQLQALKHKKQQQEKLKQKSKISIDSSTTSLKSMHSVDSRSLITSTDPIDDQINMSASSKPGRRRAVTNDRHGSRNGQVKDDTIRNSYGEFIENKSHKPHLAGGESYQSCHESDVQSERDDERPGRRSRRSLDNQSSSTEYLRSLSRSLSRDPARGRNGSTNMNDVTEKLNNARLYSTNNYSISQADLENAPHIIQQTLAEEEEEEENEGALMDDQGNEEYSKELEEAAEAVEQNAARHL</sequence>
<feature type="compositionally biased region" description="Basic and acidic residues" evidence="1">
    <location>
        <begin position="210"/>
        <end position="224"/>
    </location>
</feature>
<feature type="region of interest" description="Disordered" evidence="1">
    <location>
        <begin position="90"/>
        <end position="266"/>
    </location>
</feature>
<accession>A0A7G3ZLA3</accession>
<evidence type="ECO:0000313" key="2">
    <source>
        <dbReference type="EMBL" id="QLL34289.1"/>
    </source>
</evidence>
<feature type="compositionally biased region" description="Basic and acidic residues" evidence="1">
    <location>
        <begin position="166"/>
        <end position="183"/>
    </location>
</feature>
<evidence type="ECO:0000256" key="1">
    <source>
        <dbReference type="SAM" id="MobiDB-lite"/>
    </source>
</evidence>
<dbReference type="GeneID" id="59327530"/>
<gene>
    <name evidence="2" type="ORF">HG536_0G01480</name>
</gene>
<dbReference type="AlphaFoldDB" id="A0A7G3ZLA3"/>
<proteinExistence type="predicted"/>
<evidence type="ECO:0000313" key="3">
    <source>
        <dbReference type="Proteomes" id="UP000515788"/>
    </source>
</evidence>
<dbReference type="KEGG" id="tgb:HG536_0G01480"/>
<dbReference type="RefSeq" id="XP_037140963.1">
    <property type="nucleotide sequence ID" value="XM_037285067.1"/>
</dbReference>
<feature type="compositionally biased region" description="Low complexity" evidence="1">
    <location>
        <begin position="235"/>
        <end position="247"/>
    </location>
</feature>
<dbReference type="OrthoDB" id="4068767at2759"/>
<protein>
    <submittedName>
        <fullName evidence="2">Uncharacterized protein</fullName>
    </submittedName>
</protein>
<organism evidence="2 3">
    <name type="scientific">Torulaspora globosa</name>
    <dbReference type="NCBI Taxonomy" id="48254"/>
    <lineage>
        <taxon>Eukaryota</taxon>
        <taxon>Fungi</taxon>
        <taxon>Dikarya</taxon>
        <taxon>Ascomycota</taxon>
        <taxon>Saccharomycotina</taxon>
        <taxon>Saccharomycetes</taxon>
        <taxon>Saccharomycetales</taxon>
        <taxon>Saccharomycetaceae</taxon>
        <taxon>Torulaspora</taxon>
    </lineage>
</organism>
<feature type="compositionally biased region" description="Low complexity" evidence="1">
    <location>
        <begin position="330"/>
        <end position="339"/>
    </location>
</feature>
<reference evidence="2 3" key="1">
    <citation type="submission" date="2020-06" db="EMBL/GenBank/DDBJ databases">
        <title>The yeast mating-type switching endonuclease HO is a domesticated member of an unorthodox homing genetic element family.</title>
        <authorList>
            <person name="Coughlan A.Y."/>
            <person name="Lombardi L."/>
            <person name="Braun-Galleani S."/>
            <person name="Martos A.R."/>
            <person name="Galeote V."/>
            <person name="Bigey F."/>
            <person name="Dequin S."/>
            <person name="Byrne K.P."/>
            <person name="Wolfe K.H."/>
        </authorList>
    </citation>
    <scope>NUCLEOTIDE SEQUENCE [LARGE SCALE GENOMIC DNA]</scope>
    <source>
        <strain evidence="2 3">CBS764</strain>
    </source>
</reference>
<keyword evidence="3" id="KW-1185">Reference proteome</keyword>
<name>A0A7G3ZLA3_9SACH</name>
<dbReference type="EMBL" id="CP059252">
    <property type="protein sequence ID" value="QLL34289.1"/>
    <property type="molecule type" value="Genomic_DNA"/>
</dbReference>
<dbReference type="Proteomes" id="UP000515788">
    <property type="component" value="Chromosome 7"/>
</dbReference>
<feature type="region of interest" description="Disordered" evidence="1">
    <location>
        <begin position="299"/>
        <end position="339"/>
    </location>
</feature>
<feature type="compositionally biased region" description="Acidic residues" evidence="1">
    <location>
        <begin position="299"/>
        <end position="308"/>
    </location>
</feature>
<feature type="compositionally biased region" description="Low complexity" evidence="1">
    <location>
        <begin position="120"/>
        <end position="132"/>
    </location>
</feature>
<feature type="compositionally biased region" description="Polar residues" evidence="1">
    <location>
        <begin position="138"/>
        <end position="158"/>
    </location>
</feature>